<evidence type="ECO:0000256" key="13">
    <source>
        <dbReference type="PIRSR" id="PIRSR001492-3"/>
    </source>
</evidence>
<dbReference type="InterPro" id="IPR005995">
    <property type="entry name" value="Pgm_bpd_ind"/>
</dbReference>
<protein>
    <recommendedName>
        <fullName evidence="10 11">2,3-bisphosphoglycerate-independent phosphoglycerate mutase</fullName>
        <shortName evidence="10">BPG-independent PGAM</shortName>
        <shortName evidence="10">Phosphoglyceromutase</shortName>
        <shortName evidence="10">iPGM</shortName>
        <ecNumber evidence="10 11">5.4.2.12</ecNumber>
    </recommendedName>
</protein>
<proteinExistence type="inferred from homology"/>
<comment type="catalytic activity">
    <reaction evidence="1 10">
        <text>(2R)-2-phosphoglycerate = (2R)-3-phosphoglycerate</text>
        <dbReference type="Rhea" id="RHEA:15901"/>
        <dbReference type="ChEBI" id="CHEBI:58272"/>
        <dbReference type="ChEBI" id="CHEBI:58289"/>
        <dbReference type="EC" id="5.4.2.12"/>
    </reaction>
</comment>
<organism evidence="16 17">
    <name type="scientific">Candidatus Woesebacteria bacterium GW2011_GWA1_40_43</name>
    <dbReference type="NCBI Taxonomy" id="1618553"/>
    <lineage>
        <taxon>Bacteria</taxon>
        <taxon>Candidatus Woeseibacteriota</taxon>
    </lineage>
</organism>
<evidence type="ECO:0000256" key="3">
    <source>
        <dbReference type="ARBA" id="ARBA00002315"/>
    </source>
</evidence>
<evidence type="ECO:0000313" key="17">
    <source>
        <dbReference type="Proteomes" id="UP000034293"/>
    </source>
</evidence>
<evidence type="ECO:0000313" key="16">
    <source>
        <dbReference type="EMBL" id="KKR62705.1"/>
    </source>
</evidence>
<evidence type="ECO:0000256" key="4">
    <source>
        <dbReference type="ARBA" id="ARBA00004798"/>
    </source>
</evidence>
<evidence type="ECO:0000256" key="7">
    <source>
        <dbReference type="ARBA" id="ARBA00023152"/>
    </source>
</evidence>
<sequence length="555" mass="61034">MQDESSKTVLLVVLDGWGLAAPGPGNPISQADLPNIRKFMTAFPHTQLQASGEAVGLPRGEVGNTETGHLNLGAGRIVYQDLLRINMSIADGSFYDNPILIGAVDHAKTFNGNLHLMGLIGAGGVHSNIEHLYSLIELAKKHQFNRIFLHLFTDGRDSPPTAAKTYISQLRGVLDKRGVGQIASIMGRYWAMDRDMRWDRTAKAYFALTKGEGHLFKTPEEAIDASYAEGKTDEFIEPCIITTQEGKPIGTIKPNDAVIFFNFRIDRPRQLSRAFTFQDFSKANLPVGFDPYLVKYQKSHLATQITGSTEPFIRGPKLDNLYFATMTQYEKSIEESGAKVVFPPEAVKLPLGAVISGAGYKQLRVSESEKERFVTFYFNGQQEVAFDGEERLIIPSPKVNTYDLKPEMSAREITENVLEKLKIQGQYRFVLINFANPDMVGHTGNIGAAVKACEVVDECIGKLGDWAMAYGGYMIITADHGNVEEMIDQATGTIETEHSASPVPFIIVSQKLMGKPVTLTSGILADIAPTILNILGITVPSNMTGHNLLDSQFKL</sequence>
<evidence type="ECO:0000256" key="5">
    <source>
        <dbReference type="ARBA" id="ARBA00008819"/>
    </source>
</evidence>
<evidence type="ECO:0000259" key="15">
    <source>
        <dbReference type="Pfam" id="PF06415"/>
    </source>
</evidence>
<comment type="pathway">
    <text evidence="4 10">Carbohydrate degradation; glycolysis; pyruvate from D-glyceraldehyde 3-phosphate: step 3/5.</text>
</comment>
<dbReference type="Gene3D" id="3.40.1450.10">
    <property type="entry name" value="BPG-independent phosphoglycerate mutase, domain B"/>
    <property type="match status" value="1"/>
</dbReference>
<comment type="caution">
    <text evidence="10">Lacks conserved residue(s) required for the propagation of feature annotation.</text>
</comment>
<evidence type="ECO:0000259" key="14">
    <source>
        <dbReference type="Pfam" id="PF01676"/>
    </source>
</evidence>
<dbReference type="InterPro" id="IPR011258">
    <property type="entry name" value="BPG-indep_PGM_N"/>
</dbReference>
<dbReference type="PATRIC" id="fig|1618553.3.peg.525"/>
<name>A0A0G0USU5_9BACT</name>
<dbReference type="EMBL" id="LBZA01000042">
    <property type="protein sequence ID" value="KKR62705.1"/>
    <property type="molecule type" value="Genomic_DNA"/>
</dbReference>
<evidence type="ECO:0000256" key="11">
    <source>
        <dbReference type="NCBIfam" id="TIGR01307"/>
    </source>
</evidence>
<evidence type="ECO:0000256" key="6">
    <source>
        <dbReference type="ARBA" id="ARBA00022723"/>
    </source>
</evidence>
<dbReference type="NCBIfam" id="TIGR01307">
    <property type="entry name" value="pgm_bpd_ind"/>
    <property type="match status" value="1"/>
</dbReference>
<dbReference type="GO" id="GO:0006007">
    <property type="term" value="P:glucose catabolic process"/>
    <property type="evidence" value="ECO:0007669"/>
    <property type="project" value="InterPro"/>
</dbReference>
<comment type="function">
    <text evidence="3 10">Catalyzes the interconversion of 2-phosphoglycerate and 3-phosphoglycerate.</text>
</comment>
<dbReference type="InterPro" id="IPR017850">
    <property type="entry name" value="Alkaline_phosphatase_core_sf"/>
</dbReference>
<feature type="binding site" evidence="10 12">
    <location>
        <position position="194"/>
    </location>
    <ligand>
        <name>substrate</name>
    </ligand>
</feature>
<dbReference type="GO" id="GO:0030145">
    <property type="term" value="F:manganese ion binding"/>
    <property type="evidence" value="ECO:0007669"/>
    <property type="project" value="InterPro"/>
</dbReference>
<dbReference type="HAMAP" id="MF_01038">
    <property type="entry name" value="GpmI"/>
    <property type="match status" value="1"/>
</dbReference>
<keyword evidence="8 13" id="KW-0464">Manganese</keyword>
<dbReference type="InterPro" id="IPR006124">
    <property type="entry name" value="Metalloenzyme"/>
</dbReference>
<comment type="caution">
    <text evidence="16">The sequence shown here is derived from an EMBL/GenBank/DDBJ whole genome shotgun (WGS) entry which is preliminary data.</text>
</comment>
<feature type="binding site" evidence="13">
    <location>
        <position position="15"/>
    </location>
    <ligand>
        <name>Mn(2+)</name>
        <dbReference type="ChEBI" id="CHEBI:29035"/>
        <label>2</label>
    </ligand>
</feature>
<dbReference type="Pfam" id="PF01676">
    <property type="entry name" value="Metalloenzyme"/>
    <property type="match status" value="1"/>
</dbReference>
<feature type="binding site" evidence="13">
    <location>
        <position position="480"/>
    </location>
    <ligand>
        <name>Mn(2+)</name>
        <dbReference type="ChEBI" id="CHEBI:29035"/>
        <label>2</label>
    </ligand>
</feature>
<evidence type="ECO:0000256" key="2">
    <source>
        <dbReference type="ARBA" id="ARBA00001936"/>
    </source>
</evidence>
<feature type="binding site" evidence="10 12">
    <location>
        <begin position="156"/>
        <end position="157"/>
    </location>
    <ligand>
        <name>substrate</name>
    </ligand>
</feature>
<dbReference type="PIRSF" id="PIRSF001492">
    <property type="entry name" value="IPGAM"/>
    <property type="match status" value="1"/>
</dbReference>
<comment type="cofactor">
    <cofactor evidence="2">
        <name>Mn(2+)</name>
        <dbReference type="ChEBI" id="CHEBI:29035"/>
    </cofactor>
</comment>
<feature type="domain" description="Metalloenzyme" evidence="14">
    <location>
        <begin position="7"/>
        <end position="537"/>
    </location>
</feature>
<dbReference type="GO" id="GO:0004619">
    <property type="term" value="F:phosphoglycerate mutase activity"/>
    <property type="evidence" value="ECO:0007669"/>
    <property type="project" value="UniProtKB-UniRule"/>
</dbReference>
<evidence type="ECO:0000256" key="8">
    <source>
        <dbReference type="ARBA" id="ARBA00023211"/>
    </source>
</evidence>
<reference evidence="16 17" key="1">
    <citation type="journal article" date="2015" name="Nature">
        <title>rRNA introns, odd ribosomes, and small enigmatic genomes across a large radiation of phyla.</title>
        <authorList>
            <person name="Brown C.T."/>
            <person name="Hug L.A."/>
            <person name="Thomas B.C."/>
            <person name="Sharon I."/>
            <person name="Castelle C.J."/>
            <person name="Singh A."/>
            <person name="Wilkins M.J."/>
            <person name="Williams K.H."/>
            <person name="Banfield J.F."/>
        </authorList>
    </citation>
    <scope>NUCLEOTIDE SEQUENCE [LARGE SCALE GENOMIC DNA]</scope>
</reference>
<dbReference type="UniPathway" id="UPA00109">
    <property type="reaction ID" value="UER00186"/>
</dbReference>
<gene>
    <name evidence="10" type="primary">gpmI</name>
    <name evidence="16" type="ORF">UU02_C0042G0001</name>
</gene>
<accession>A0A0G0USU5</accession>
<evidence type="ECO:0000256" key="10">
    <source>
        <dbReference type="HAMAP-Rule" id="MF_01038"/>
    </source>
</evidence>
<keyword evidence="7 10" id="KW-0324">Glycolysis</keyword>
<evidence type="ECO:0000256" key="1">
    <source>
        <dbReference type="ARBA" id="ARBA00000370"/>
    </source>
</evidence>
<dbReference type="Gene3D" id="3.40.720.10">
    <property type="entry name" value="Alkaline Phosphatase, subunit A"/>
    <property type="match status" value="1"/>
</dbReference>
<feature type="binding site" evidence="13">
    <location>
        <position position="479"/>
    </location>
    <ligand>
        <name>Mn(2+)</name>
        <dbReference type="ChEBI" id="CHEBI:29035"/>
        <label>2</label>
    </ligand>
</feature>
<dbReference type="GO" id="GO:0005829">
    <property type="term" value="C:cytosol"/>
    <property type="evidence" value="ECO:0007669"/>
    <property type="project" value="TreeGrafter"/>
</dbReference>
<feature type="binding site" evidence="10 12">
    <location>
        <position position="370"/>
    </location>
    <ligand>
        <name>substrate</name>
    </ligand>
</feature>
<dbReference type="Proteomes" id="UP000034293">
    <property type="component" value="Unassembled WGS sequence"/>
</dbReference>
<feature type="binding site" evidence="10 12">
    <location>
        <begin position="264"/>
        <end position="267"/>
    </location>
    <ligand>
        <name>substrate</name>
    </ligand>
</feature>
<dbReference type="InterPro" id="IPR036646">
    <property type="entry name" value="PGAM_B_sf"/>
</dbReference>
<feature type="binding site" evidence="10 12">
    <location>
        <position position="126"/>
    </location>
    <ligand>
        <name>substrate</name>
    </ligand>
</feature>
<feature type="binding site" evidence="10 12">
    <location>
        <position position="188"/>
    </location>
    <ligand>
        <name>substrate</name>
    </ligand>
</feature>
<dbReference type="PANTHER" id="PTHR31637">
    <property type="entry name" value="2,3-BISPHOSPHOGLYCERATE-INDEPENDENT PHOSPHOGLYCERATE MUTASE"/>
    <property type="match status" value="1"/>
</dbReference>
<dbReference type="CDD" id="cd16010">
    <property type="entry name" value="iPGM"/>
    <property type="match status" value="1"/>
</dbReference>
<dbReference type="PANTHER" id="PTHR31637:SF0">
    <property type="entry name" value="2,3-BISPHOSPHOGLYCERATE-INDEPENDENT PHOSPHOGLYCERATE MUTASE"/>
    <property type="match status" value="1"/>
</dbReference>
<evidence type="ECO:0000256" key="12">
    <source>
        <dbReference type="PIRSR" id="PIRSR001492-2"/>
    </source>
</evidence>
<dbReference type="FunFam" id="3.40.1450.10:FF:000002">
    <property type="entry name" value="2,3-bisphosphoglycerate-independent phosphoglycerate mutase"/>
    <property type="match status" value="1"/>
</dbReference>
<dbReference type="GO" id="GO:0006096">
    <property type="term" value="P:glycolytic process"/>
    <property type="evidence" value="ECO:0007669"/>
    <property type="project" value="UniProtKB-UniRule"/>
</dbReference>
<feature type="binding site" evidence="13">
    <location>
        <position position="438"/>
    </location>
    <ligand>
        <name>Mn(2+)</name>
        <dbReference type="ChEBI" id="CHEBI:29035"/>
        <label>1</label>
    </ligand>
</feature>
<comment type="subunit">
    <text evidence="10">Monomer.</text>
</comment>
<keyword evidence="6 13" id="KW-0479">Metal-binding</keyword>
<keyword evidence="9 10" id="KW-0413">Isomerase</keyword>
<dbReference type="SUPFAM" id="SSF64158">
    <property type="entry name" value="2,3-Bisphosphoglycerate-independent phosphoglycerate mutase, substrate-binding domain"/>
    <property type="match status" value="1"/>
</dbReference>
<dbReference type="EC" id="5.4.2.12" evidence="10 11"/>
<feature type="binding site" evidence="13">
    <location>
        <position position="498"/>
    </location>
    <ligand>
        <name>Mn(2+)</name>
        <dbReference type="ChEBI" id="CHEBI:29035"/>
        <label>1</label>
    </ligand>
</feature>
<dbReference type="SUPFAM" id="SSF53649">
    <property type="entry name" value="Alkaline phosphatase-like"/>
    <property type="match status" value="1"/>
</dbReference>
<comment type="similarity">
    <text evidence="5 10">Belongs to the BPG-independent phosphoglycerate mutase family.</text>
</comment>
<feature type="binding site" evidence="13">
    <location>
        <position position="442"/>
    </location>
    <ligand>
        <name>Mn(2+)</name>
        <dbReference type="ChEBI" id="CHEBI:29035"/>
        <label>1</label>
    </ligand>
</feature>
<evidence type="ECO:0000256" key="9">
    <source>
        <dbReference type="ARBA" id="ARBA00023235"/>
    </source>
</evidence>
<dbReference type="AlphaFoldDB" id="A0A0G0USU5"/>
<feature type="domain" description="BPG-independent PGAM N-terminal" evidence="15">
    <location>
        <begin position="85"/>
        <end position="330"/>
    </location>
</feature>
<dbReference type="Pfam" id="PF06415">
    <property type="entry name" value="iPGM_N"/>
    <property type="match status" value="1"/>
</dbReference>